<dbReference type="EnsemblPlants" id="LPERR07G11610.1">
    <property type="protein sequence ID" value="LPERR07G11610.1"/>
    <property type="gene ID" value="LPERR07G11610"/>
</dbReference>
<proteinExistence type="predicted"/>
<reference evidence="1 2" key="1">
    <citation type="submission" date="2012-08" db="EMBL/GenBank/DDBJ databases">
        <title>Oryza genome evolution.</title>
        <authorList>
            <person name="Wing R.A."/>
        </authorList>
    </citation>
    <scope>NUCLEOTIDE SEQUENCE</scope>
</reference>
<evidence type="ECO:0008006" key="3">
    <source>
        <dbReference type="Google" id="ProtNLM"/>
    </source>
</evidence>
<evidence type="ECO:0000313" key="2">
    <source>
        <dbReference type="Proteomes" id="UP000032180"/>
    </source>
</evidence>
<organism evidence="1 2">
    <name type="scientific">Leersia perrieri</name>
    <dbReference type="NCBI Taxonomy" id="77586"/>
    <lineage>
        <taxon>Eukaryota</taxon>
        <taxon>Viridiplantae</taxon>
        <taxon>Streptophyta</taxon>
        <taxon>Embryophyta</taxon>
        <taxon>Tracheophyta</taxon>
        <taxon>Spermatophyta</taxon>
        <taxon>Magnoliopsida</taxon>
        <taxon>Liliopsida</taxon>
        <taxon>Poales</taxon>
        <taxon>Poaceae</taxon>
        <taxon>BOP clade</taxon>
        <taxon>Oryzoideae</taxon>
        <taxon>Oryzeae</taxon>
        <taxon>Oryzinae</taxon>
        <taxon>Leersia</taxon>
    </lineage>
</organism>
<dbReference type="HOGENOM" id="CLU_1920115_0_0_1"/>
<dbReference type="Gramene" id="LPERR07G11610.1">
    <property type="protein sequence ID" value="LPERR07G11610.1"/>
    <property type="gene ID" value="LPERR07G11610"/>
</dbReference>
<dbReference type="STRING" id="77586.A0A0D9WYN6"/>
<dbReference type="Proteomes" id="UP000032180">
    <property type="component" value="Chromosome 7"/>
</dbReference>
<accession>A0A0D9WYN6</accession>
<evidence type="ECO:0000313" key="1">
    <source>
        <dbReference type="EnsemblPlants" id="LPERR07G11610.1"/>
    </source>
</evidence>
<reference evidence="1" key="3">
    <citation type="submission" date="2015-04" db="UniProtKB">
        <authorList>
            <consortium name="EnsemblPlants"/>
        </authorList>
    </citation>
    <scope>IDENTIFICATION</scope>
</reference>
<dbReference type="AlphaFoldDB" id="A0A0D9WYN6"/>
<reference evidence="2" key="2">
    <citation type="submission" date="2013-12" db="EMBL/GenBank/DDBJ databases">
        <authorList>
            <person name="Yu Y."/>
            <person name="Lee S."/>
            <person name="de Baynast K."/>
            <person name="Wissotski M."/>
            <person name="Liu L."/>
            <person name="Talag J."/>
            <person name="Goicoechea J."/>
            <person name="Angelova A."/>
            <person name="Jetty R."/>
            <person name="Kudrna D."/>
            <person name="Golser W."/>
            <person name="Rivera L."/>
            <person name="Zhang J."/>
            <person name="Wing R."/>
        </authorList>
    </citation>
    <scope>NUCLEOTIDE SEQUENCE</scope>
</reference>
<protein>
    <recommendedName>
        <fullName evidence="3">DRBM domain-containing protein</fullName>
    </recommendedName>
</protein>
<name>A0A0D9WYN6_9ORYZ</name>
<sequence>MESSSKGTQEFSLEASHGGYTQQLELLLKQLGFHKKPVHHGEQVIRGFQKNWRMKIYIQGQEEEHQGHVFKSVHLRAGKEAALQDAAREAFMRLYGRMQAIVSLYRQGRGTSSIGLAIYCACIRAAQSISNG</sequence>
<keyword evidence="2" id="KW-1185">Reference proteome</keyword>